<dbReference type="Proteomes" id="UP001519460">
    <property type="component" value="Unassembled WGS sequence"/>
</dbReference>
<protein>
    <submittedName>
        <fullName evidence="1">Uncharacterized protein</fullName>
    </submittedName>
</protein>
<evidence type="ECO:0000313" key="1">
    <source>
        <dbReference type="EMBL" id="KAK7488088.1"/>
    </source>
</evidence>
<sequence length="85" mass="9624">MNVAQGHAEKCHYVNTLLFLVASSRVVHVRVVIRFRLKPSEVASVDMRMCSTTALAFSLHLMLRIVQRDDVVIVPNQYSLDLNLS</sequence>
<evidence type="ECO:0000313" key="2">
    <source>
        <dbReference type="Proteomes" id="UP001519460"/>
    </source>
</evidence>
<comment type="caution">
    <text evidence="1">The sequence shown here is derived from an EMBL/GenBank/DDBJ whole genome shotgun (WGS) entry which is preliminary data.</text>
</comment>
<proteinExistence type="predicted"/>
<dbReference type="AlphaFoldDB" id="A0ABD0KM30"/>
<organism evidence="1 2">
    <name type="scientific">Batillaria attramentaria</name>
    <dbReference type="NCBI Taxonomy" id="370345"/>
    <lineage>
        <taxon>Eukaryota</taxon>
        <taxon>Metazoa</taxon>
        <taxon>Spiralia</taxon>
        <taxon>Lophotrochozoa</taxon>
        <taxon>Mollusca</taxon>
        <taxon>Gastropoda</taxon>
        <taxon>Caenogastropoda</taxon>
        <taxon>Sorbeoconcha</taxon>
        <taxon>Cerithioidea</taxon>
        <taxon>Batillariidae</taxon>
        <taxon>Batillaria</taxon>
    </lineage>
</organism>
<dbReference type="EMBL" id="JACVVK020000155">
    <property type="protein sequence ID" value="KAK7488088.1"/>
    <property type="molecule type" value="Genomic_DNA"/>
</dbReference>
<name>A0ABD0KM30_9CAEN</name>
<accession>A0ABD0KM30</accession>
<reference evidence="1 2" key="1">
    <citation type="journal article" date="2023" name="Sci. Data">
        <title>Genome assembly of the Korean intertidal mud-creeper Batillaria attramentaria.</title>
        <authorList>
            <person name="Patra A.K."/>
            <person name="Ho P.T."/>
            <person name="Jun S."/>
            <person name="Lee S.J."/>
            <person name="Kim Y."/>
            <person name="Won Y.J."/>
        </authorList>
    </citation>
    <scope>NUCLEOTIDE SEQUENCE [LARGE SCALE GENOMIC DNA]</scope>
    <source>
        <strain evidence="1">Wonlab-2016</strain>
    </source>
</reference>
<gene>
    <name evidence="1" type="ORF">BaRGS_00020679</name>
</gene>
<keyword evidence="2" id="KW-1185">Reference proteome</keyword>